<evidence type="ECO:0000313" key="2">
    <source>
        <dbReference type="EMBL" id="CAG9773816.1"/>
    </source>
</evidence>
<dbReference type="OrthoDB" id="6781472at2759"/>
<proteinExistence type="predicted"/>
<evidence type="ECO:0000313" key="3">
    <source>
        <dbReference type="Proteomes" id="UP001152799"/>
    </source>
</evidence>
<accession>A0A9N9MZW7</accession>
<evidence type="ECO:0000256" key="1">
    <source>
        <dbReference type="SAM" id="SignalP"/>
    </source>
</evidence>
<keyword evidence="3" id="KW-1185">Reference proteome</keyword>
<dbReference type="EMBL" id="OU892285">
    <property type="protein sequence ID" value="CAG9773816.1"/>
    <property type="molecule type" value="Genomic_DNA"/>
</dbReference>
<dbReference type="Proteomes" id="UP001152799">
    <property type="component" value="Chromosome 9"/>
</dbReference>
<dbReference type="AlphaFoldDB" id="A0A9N9MZW7"/>
<feature type="chain" id="PRO_5040426767" evidence="1">
    <location>
        <begin position="17"/>
        <end position="152"/>
    </location>
</feature>
<protein>
    <submittedName>
        <fullName evidence="2">Uncharacterized protein</fullName>
    </submittedName>
</protein>
<reference evidence="2" key="1">
    <citation type="submission" date="2022-01" db="EMBL/GenBank/DDBJ databases">
        <authorList>
            <person name="King R."/>
        </authorList>
    </citation>
    <scope>NUCLEOTIDE SEQUENCE</scope>
</reference>
<sequence length="152" mass="17012">MFCVFLTIFAVHACFSAPCPQFLPVTVQLDPYMPMSRASVSLKTLVKVKDDQDKLESNLVLSSSDYLKDATTKRQELFEVPAFPVKTSTKKRRRARPNGHKNLILNPNTGWALKTINDQPAMEVLMTDKASVARDLKDSTESALIAVKKLKN</sequence>
<keyword evidence="1" id="KW-0732">Signal</keyword>
<feature type="signal peptide" evidence="1">
    <location>
        <begin position="1"/>
        <end position="16"/>
    </location>
</feature>
<organism evidence="2 3">
    <name type="scientific">Ceutorhynchus assimilis</name>
    <name type="common">cabbage seed weevil</name>
    <dbReference type="NCBI Taxonomy" id="467358"/>
    <lineage>
        <taxon>Eukaryota</taxon>
        <taxon>Metazoa</taxon>
        <taxon>Ecdysozoa</taxon>
        <taxon>Arthropoda</taxon>
        <taxon>Hexapoda</taxon>
        <taxon>Insecta</taxon>
        <taxon>Pterygota</taxon>
        <taxon>Neoptera</taxon>
        <taxon>Endopterygota</taxon>
        <taxon>Coleoptera</taxon>
        <taxon>Polyphaga</taxon>
        <taxon>Cucujiformia</taxon>
        <taxon>Curculionidae</taxon>
        <taxon>Ceutorhynchinae</taxon>
        <taxon>Ceutorhynchus</taxon>
    </lineage>
</organism>
<name>A0A9N9MZW7_9CUCU</name>
<gene>
    <name evidence="2" type="ORF">CEUTPL_LOCUS14202</name>
</gene>